<keyword evidence="2" id="KW-1185">Reference proteome</keyword>
<dbReference type="OrthoDB" id="10263226at2759"/>
<evidence type="ECO:0000313" key="2">
    <source>
        <dbReference type="Proteomes" id="UP000054549"/>
    </source>
</evidence>
<dbReference type="InterPro" id="IPR014721">
    <property type="entry name" value="Ribsml_uS5_D2-typ_fold_subgr"/>
</dbReference>
<name>A0A0C2RYT6_AMAMK</name>
<dbReference type="STRING" id="946122.A0A0C2RYT6"/>
<dbReference type="Gene3D" id="3.30.230.10">
    <property type="match status" value="1"/>
</dbReference>
<dbReference type="HOGENOM" id="CLU_2372317_0_0_1"/>
<proteinExistence type="predicted"/>
<organism evidence="1 2">
    <name type="scientific">Amanita muscaria (strain Koide BX008)</name>
    <dbReference type="NCBI Taxonomy" id="946122"/>
    <lineage>
        <taxon>Eukaryota</taxon>
        <taxon>Fungi</taxon>
        <taxon>Dikarya</taxon>
        <taxon>Basidiomycota</taxon>
        <taxon>Agaricomycotina</taxon>
        <taxon>Agaricomycetes</taxon>
        <taxon>Agaricomycetidae</taxon>
        <taxon>Agaricales</taxon>
        <taxon>Pluteineae</taxon>
        <taxon>Amanitaceae</taxon>
        <taxon>Amanita</taxon>
    </lineage>
</organism>
<evidence type="ECO:0000313" key="1">
    <source>
        <dbReference type="EMBL" id="KIL55495.1"/>
    </source>
</evidence>
<reference evidence="1 2" key="1">
    <citation type="submission" date="2014-04" db="EMBL/GenBank/DDBJ databases">
        <title>Evolutionary Origins and Diversification of the Mycorrhizal Mutualists.</title>
        <authorList>
            <consortium name="DOE Joint Genome Institute"/>
            <consortium name="Mycorrhizal Genomics Consortium"/>
            <person name="Kohler A."/>
            <person name="Kuo A."/>
            <person name="Nagy L.G."/>
            <person name="Floudas D."/>
            <person name="Copeland A."/>
            <person name="Barry K.W."/>
            <person name="Cichocki N."/>
            <person name="Veneault-Fourrey C."/>
            <person name="LaButti K."/>
            <person name="Lindquist E.A."/>
            <person name="Lipzen A."/>
            <person name="Lundell T."/>
            <person name="Morin E."/>
            <person name="Murat C."/>
            <person name="Riley R."/>
            <person name="Ohm R."/>
            <person name="Sun H."/>
            <person name="Tunlid A."/>
            <person name="Henrissat B."/>
            <person name="Grigoriev I.V."/>
            <person name="Hibbett D.S."/>
            <person name="Martin F."/>
        </authorList>
    </citation>
    <scope>NUCLEOTIDE SEQUENCE [LARGE SCALE GENOMIC DNA]</scope>
    <source>
        <strain evidence="1 2">Koide BX008</strain>
    </source>
</reference>
<accession>A0A0C2RYT6</accession>
<dbReference type="EMBL" id="KN818509">
    <property type="protein sequence ID" value="KIL55495.1"/>
    <property type="molecule type" value="Genomic_DNA"/>
</dbReference>
<protein>
    <submittedName>
        <fullName evidence="1">Uncharacterized protein</fullName>
    </submittedName>
</protein>
<dbReference type="Proteomes" id="UP000054549">
    <property type="component" value="Unassembled WGS sequence"/>
</dbReference>
<dbReference type="InParanoid" id="A0A0C2RYT6"/>
<sequence length="95" mass="10780">MSTVGRNLIKVQKALNEVYTGRSMPTSRHLSWLISSILRHHVSPDKRTIFMQSEQNLVDALKDVLEAAFSSRSSTFNVNGMQPVQKAQRTHTDRV</sequence>
<dbReference type="AlphaFoldDB" id="A0A0C2RYT6"/>
<gene>
    <name evidence="1" type="ORF">M378DRAFT_17902</name>
</gene>